<feature type="compositionally biased region" description="Acidic residues" evidence="1">
    <location>
        <begin position="1"/>
        <end position="26"/>
    </location>
</feature>
<accession>A0A0N4XMZ0</accession>
<evidence type="ECO:0000256" key="1">
    <source>
        <dbReference type="SAM" id="MobiDB-lite"/>
    </source>
</evidence>
<proteinExistence type="predicted"/>
<evidence type="ECO:0000313" key="2">
    <source>
        <dbReference type="EMBL" id="VDL67482.1"/>
    </source>
</evidence>
<evidence type="ECO:0000313" key="3">
    <source>
        <dbReference type="Proteomes" id="UP000271162"/>
    </source>
</evidence>
<sequence length="80" mass="9753">MVEMEDEDEPGEQQVEDVEDDEDEEKEMGVDRKQEKEVEMCKERKKVLEKEGTRRLDRDNPAEERFQDHVFRFYSWIISV</sequence>
<name>A0A0N4XMZ0_NIPBR</name>
<evidence type="ECO:0000313" key="4">
    <source>
        <dbReference type="WBParaSite" id="NBR_0000389201-mRNA-1"/>
    </source>
</evidence>
<dbReference type="EMBL" id="UYSL01006416">
    <property type="protein sequence ID" value="VDL67482.1"/>
    <property type="molecule type" value="Genomic_DNA"/>
</dbReference>
<gene>
    <name evidence="2" type="ORF">NBR_LOCUS3893</name>
</gene>
<dbReference type="WBParaSite" id="NBR_0000389201-mRNA-1">
    <property type="protein sequence ID" value="NBR_0000389201-mRNA-1"/>
    <property type="gene ID" value="NBR_0000389201"/>
</dbReference>
<organism evidence="4">
    <name type="scientific">Nippostrongylus brasiliensis</name>
    <name type="common">Rat hookworm</name>
    <dbReference type="NCBI Taxonomy" id="27835"/>
    <lineage>
        <taxon>Eukaryota</taxon>
        <taxon>Metazoa</taxon>
        <taxon>Ecdysozoa</taxon>
        <taxon>Nematoda</taxon>
        <taxon>Chromadorea</taxon>
        <taxon>Rhabditida</taxon>
        <taxon>Rhabditina</taxon>
        <taxon>Rhabditomorpha</taxon>
        <taxon>Strongyloidea</taxon>
        <taxon>Heligmosomidae</taxon>
        <taxon>Nippostrongylus</taxon>
    </lineage>
</organism>
<reference evidence="2 3" key="2">
    <citation type="submission" date="2018-11" db="EMBL/GenBank/DDBJ databases">
        <authorList>
            <consortium name="Pathogen Informatics"/>
        </authorList>
    </citation>
    <scope>NUCLEOTIDE SEQUENCE [LARGE SCALE GENOMIC DNA]</scope>
</reference>
<dbReference type="Proteomes" id="UP000271162">
    <property type="component" value="Unassembled WGS sequence"/>
</dbReference>
<dbReference type="AlphaFoldDB" id="A0A0N4XMZ0"/>
<feature type="region of interest" description="Disordered" evidence="1">
    <location>
        <begin position="1"/>
        <end position="37"/>
    </location>
</feature>
<feature type="compositionally biased region" description="Basic and acidic residues" evidence="1">
    <location>
        <begin position="27"/>
        <end position="37"/>
    </location>
</feature>
<protein>
    <submittedName>
        <fullName evidence="4">Prothymosin alpha-like</fullName>
    </submittedName>
</protein>
<keyword evidence="3" id="KW-1185">Reference proteome</keyword>
<reference evidence="4" key="1">
    <citation type="submission" date="2017-02" db="UniProtKB">
        <authorList>
            <consortium name="WormBaseParasite"/>
        </authorList>
    </citation>
    <scope>IDENTIFICATION</scope>
</reference>